<dbReference type="InterPro" id="IPR035906">
    <property type="entry name" value="MetI-like_sf"/>
</dbReference>
<keyword evidence="10" id="KW-1185">Reference proteome</keyword>
<feature type="domain" description="ABC transmembrane type-1" evidence="8">
    <location>
        <begin position="68"/>
        <end position="278"/>
    </location>
</feature>
<evidence type="ECO:0000256" key="6">
    <source>
        <dbReference type="ARBA" id="ARBA00023136"/>
    </source>
</evidence>
<keyword evidence="5 7" id="KW-1133">Transmembrane helix</keyword>
<evidence type="ECO:0000256" key="2">
    <source>
        <dbReference type="ARBA" id="ARBA00022448"/>
    </source>
</evidence>
<dbReference type="Pfam" id="PF00528">
    <property type="entry name" value="BPD_transp_1"/>
    <property type="match status" value="1"/>
</dbReference>
<dbReference type="KEGG" id="ccel:CCDG5_0770"/>
<dbReference type="OrthoDB" id="367897at2"/>
<sequence length="290" mass="32535">MSKRRNINLAFYIMTIPMAILFFSFHTVPFLQGVFYSFTNWKGYGRWKFVGFSNYIHIFKDSDVGNAYLFTFFFATLATILVNVLSLLIALCLNANIKFKNGLKAIFFLPYMLGNVIIGFIFNFIFANLLPPIGKSLGIPALSVNILGTDNAWIGVLFVTVWQSLAFNTLIYLSGLQTVNQDLYEAADLDGASSWKRFSSITFPLIAPFFTINMVLCIKSFLMVFDQIMVMTNGGPGSATTSISVLIFKRGFQGAQFAYQSADAVLLFVIVAVLSFLQLFVLQKREDKVL</sequence>
<evidence type="ECO:0000256" key="4">
    <source>
        <dbReference type="ARBA" id="ARBA00022692"/>
    </source>
</evidence>
<feature type="transmembrane region" description="Helical" evidence="7">
    <location>
        <begin position="105"/>
        <end position="126"/>
    </location>
</feature>
<feature type="transmembrane region" description="Helical" evidence="7">
    <location>
        <begin position="203"/>
        <end position="225"/>
    </location>
</feature>
<dbReference type="Gene3D" id="1.10.3720.10">
    <property type="entry name" value="MetI-like"/>
    <property type="match status" value="1"/>
</dbReference>
<evidence type="ECO:0000259" key="8">
    <source>
        <dbReference type="PROSITE" id="PS50928"/>
    </source>
</evidence>
<proteinExistence type="inferred from homology"/>
<dbReference type="PROSITE" id="PS50928">
    <property type="entry name" value="ABC_TM1"/>
    <property type="match status" value="1"/>
</dbReference>
<evidence type="ECO:0000313" key="10">
    <source>
        <dbReference type="Proteomes" id="UP000032431"/>
    </source>
</evidence>
<feature type="transmembrane region" description="Helical" evidence="7">
    <location>
        <begin position="67"/>
        <end position="93"/>
    </location>
</feature>
<dbReference type="EMBL" id="LM995447">
    <property type="protein sequence ID" value="CDZ23899.1"/>
    <property type="molecule type" value="Genomic_DNA"/>
</dbReference>
<dbReference type="CDD" id="cd06261">
    <property type="entry name" value="TM_PBP2"/>
    <property type="match status" value="1"/>
</dbReference>
<dbReference type="PANTHER" id="PTHR30193:SF37">
    <property type="entry name" value="INNER MEMBRANE ABC TRANSPORTER PERMEASE PROTEIN YCJO"/>
    <property type="match status" value="1"/>
</dbReference>
<gene>
    <name evidence="9" type="ORF">CCDG5_0770</name>
</gene>
<feature type="transmembrane region" description="Helical" evidence="7">
    <location>
        <begin position="264"/>
        <end position="282"/>
    </location>
</feature>
<keyword evidence="4 7" id="KW-0812">Transmembrane</keyword>
<dbReference type="AlphaFoldDB" id="A0A078KS16"/>
<dbReference type="InterPro" id="IPR000515">
    <property type="entry name" value="MetI-like"/>
</dbReference>
<dbReference type="SUPFAM" id="SSF161098">
    <property type="entry name" value="MetI-like"/>
    <property type="match status" value="1"/>
</dbReference>
<organism evidence="9 10">
    <name type="scientific">[Clostridium] cellulosi</name>
    <dbReference type="NCBI Taxonomy" id="29343"/>
    <lineage>
        <taxon>Bacteria</taxon>
        <taxon>Bacillati</taxon>
        <taxon>Bacillota</taxon>
        <taxon>Clostridia</taxon>
        <taxon>Eubacteriales</taxon>
        <taxon>Oscillospiraceae</taxon>
        <taxon>Oscillospiraceae incertae sedis</taxon>
    </lineage>
</organism>
<keyword evidence="2 7" id="KW-0813">Transport</keyword>
<evidence type="ECO:0000256" key="7">
    <source>
        <dbReference type="RuleBase" id="RU363032"/>
    </source>
</evidence>
<feature type="transmembrane region" description="Helical" evidence="7">
    <location>
        <begin position="9"/>
        <end position="31"/>
    </location>
</feature>
<dbReference type="GO" id="GO:0005886">
    <property type="term" value="C:plasma membrane"/>
    <property type="evidence" value="ECO:0007669"/>
    <property type="project" value="UniProtKB-SubCell"/>
</dbReference>
<evidence type="ECO:0000256" key="1">
    <source>
        <dbReference type="ARBA" id="ARBA00004651"/>
    </source>
</evidence>
<keyword evidence="3" id="KW-1003">Cell membrane</keyword>
<dbReference type="STRING" id="29343.CCDG5_0770"/>
<comment type="similarity">
    <text evidence="7">Belongs to the binding-protein-dependent transport system permease family.</text>
</comment>
<evidence type="ECO:0000313" key="9">
    <source>
        <dbReference type="EMBL" id="CDZ23899.1"/>
    </source>
</evidence>
<dbReference type="GO" id="GO:0055085">
    <property type="term" value="P:transmembrane transport"/>
    <property type="evidence" value="ECO:0007669"/>
    <property type="project" value="InterPro"/>
</dbReference>
<dbReference type="InterPro" id="IPR051393">
    <property type="entry name" value="ABC_transporter_permease"/>
</dbReference>
<feature type="transmembrane region" description="Helical" evidence="7">
    <location>
        <begin position="152"/>
        <end position="173"/>
    </location>
</feature>
<dbReference type="Proteomes" id="UP000032431">
    <property type="component" value="Chromosome I"/>
</dbReference>
<evidence type="ECO:0000256" key="3">
    <source>
        <dbReference type="ARBA" id="ARBA00022475"/>
    </source>
</evidence>
<evidence type="ECO:0000256" key="5">
    <source>
        <dbReference type="ARBA" id="ARBA00022989"/>
    </source>
</evidence>
<dbReference type="HOGENOM" id="CLU_016047_0_0_9"/>
<dbReference type="PANTHER" id="PTHR30193">
    <property type="entry name" value="ABC TRANSPORTER PERMEASE PROTEIN"/>
    <property type="match status" value="1"/>
</dbReference>
<name>A0A078KS16_9FIRM</name>
<dbReference type="PATRIC" id="fig|29343.3.peg.807"/>
<protein>
    <recommendedName>
        <fullName evidence="8">ABC transmembrane type-1 domain-containing protein</fullName>
    </recommendedName>
</protein>
<keyword evidence="6 7" id="KW-0472">Membrane</keyword>
<accession>A0A078KS16</accession>
<reference evidence="10" key="1">
    <citation type="submission" date="2014-07" db="EMBL/GenBank/DDBJ databases">
        <authorList>
            <person name="Wibberg D."/>
        </authorList>
    </citation>
    <scope>NUCLEOTIDE SEQUENCE [LARGE SCALE GENOMIC DNA]</scope>
    <source>
        <strain evidence="10">DG5</strain>
    </source>
</reference>
<comment type="subcellular location">
    <subcellularLocation>
        <location evidence="1 7">Cell membrane</location>
        <topology evidence="1 7">Multi-pass membrane protein</topology>
    </subcellularLocation>
</comment>